<dbReference type="InterPro" id="IPR050574">
    <property type="entry name" value="HPF/YfiA_ribosome-assoc"/>
</dbReference>
<dbReference type="InterPro" id="IPR038416">
    <property type="entry name" value="Ribosom_S30AE_C_sf"/>
</dbReference>
<comment type="similarity">
    <text evidence="2">Belongs to the HPF/YfiA ribosome-associated protein family. Long HPF subfamily.</text>
</comment>
<dbReference type="AlphaFoldDB" id="A0A1G9SBH1"/>
<feature type="domain" description="Sigma 54 modulation/S30EA ribosomal protein C-terminal" evidence="3">
    <location>
        <begin position="126"/>
        <end position="178"/>
    </location>
</feature>
<dbReference type="EMBL" id="FNGW01000009">
    <property type="protein sequence ID" value="SDM32690.1"/>
    <property type="molecule type" value="Genomic_DNA"/>
</dbReference>
<dbReference type="InterPro" id="IPR032528">
    <property type="entry name" value="Ribosom_S30AE_C"/>
</dbReference>
<gene>
    <name evidence="2" type="primary">hpf</name>
    <name evidence="4" type="ORF">SAMN04515677_10932</name>
</gene>
<dbReference type="SUPFAM" id="SSF69754">
    <property type="entry name" value="Ribosome binding protein Y (YfiA homologue)"/>
    <property type="match status" value="1"/>
</dbReference>
<keyword evidence="2" id="KW-0963">Cytoplasm</keyword>
<dbReference type="GO" id="GO:0022627">
    <property type="term" value="C:cytosolic small ribosomal subunit"/>
    <property type="evidence" value="ECO:0007669"/>
    <property type="project" value="TreeGrafter"/>
</dbReference>
<dbReference type="RefSeq" id="WP_092727248.1">
    <property type="nucleotide sequence ID" value="NZ_FNGW01000009.1"/>
</dbReference>
<proteinExistence type="inferred from homology"/>
<dbReference type="HAMAP" id="MF_00839">
    <property type="entry name" value="HPF"/>
    <property type="match status" value="1"/>
</dbReference>
<dbReference type="Pfam" id="PF16321">
    <property type="entry name" value="Ribosom_S30AE_C"/>
    <property type="match status" value="1"/>
</dbReference>
<dbReference type="PANTHER" id="PTHR33231:SF1">
    <property type="entry name" value="30S RIBOSOMAL PROTEIN"/>
    <property type="match status" value="1"/>
</dbReference>
<accession>A0A1G9SBH1</accession>
<dbReference type="GO" id="GO:0043024">
    <property type="term" value="F:ribosomal small subunit binding"/>
    <property type="evidence" value="ECO:0007669"/>
    <property type="project" value="TreeGrafter"/>
</dbReference>
<evidence type="ECO:0000313" key="4">
    <source>
        <dbReference type="EMBL" id="SDM32690.1"/>
    </source>
</evidence>
<dbReference type="NCBIfam" id="TIGR00741">
    <property type="entry name" value="yfiA"/>
    <property type="match status" value="1"/>
</dbReference>
<protein>
    <recommendedName>
        <fullName evidence="2">Ribosome hibernation promoting factor</fullName>
        <shortName evidence="2">HPF</shortName>
    </recommendedName>
</protein>
<keyword evidence="5" id="KW-1185">Reference proteome</keyword>
<comment type="subcellular location">
    <subcellularLocation>
        <location evidence="2">Cytoplasm</location>
    </subcellularLocation>
</comment>
<dbReference type="GO" id="GO:0045900">
    <property type="term" value="P:negative regulation of translational elongation"/>
    <property type="evidence" value="ECO:0007669"/>
    <property type="project" value="TreeGrafter"/>
</dbReference>
<reference evidence="4 5" key="1">
    <citation type="submission" date="2016-10" db="EMBL/GenBank/DDBJ databases">
        <authorList>
            <person name="de Groot N.N."/>
        </authorList>
    </citation>
    <scope>NUCLEOTIDE SEQUENCE [LARGE SCALE GENOMIC DNA]</scope>
    <source>
        <strain evidence="4 5">DSM 797</strain>
    </source>
</reference>
<evidence type="ECO:0000256" key="2">
    <source>
        <dbReference type="HAMAP-Rule" id="MF_00839"/>
    </source>
</evidence>
<sequence length="182" mass="21319">MNIIISGKQMELTDGIKGAIEEKIGRLDYYLHPETEVKVTVSAKKSRQKVEVTIIPISGPIVRAEDIEENLYAAIDVVYDKLNKQLRRYKNRLQDRHQDSESIRFQGVELNEDIDFDEDEDDLNIVIERHKKFDMKPMSAEEAVLQMELIEHDFYMFRNIDTDEVSIVYKRRNGGYGIIEHE</sequence>
<comment type="function">
    <text evidence="2">Required for dimerization of active 70S ribosomes into 100S ribosomes in stationary phase; 100S ribosomes are translationally inactive and sometimes present during exponential growth.</text>
</comment>
<organism evidence="4 5">
    <name type="scientific">Romboutsia lituseburensis DSM 797</name>
    <dbReference type="NCBI Taxonomy" id="1121325"/>
    <lineage>
        <taxon>Bacteria</taxon>
        <taxon>Bacillati</taxon>
        <taxon>Bacillota</taxon>
        <taxon>Clostridia</taxon>
        <taxon>Peptostreptococcales</taxon>
        <taxon>Peptostreptococcaceae</taxon>
        <taxon>Romboutsia</taxon>
    </lineage>
</organism>
<evidence type="ECO:0000313" key="5">
    <source>
        <dbReference type="Proteomes" id="UP000199068"/>
    </source>
</evidence>
<evidence type="ECO:0000256" key="1">
    <source>
        <dbReference type="ARBA" id="ARBA00022845"/>
    </source>
</evidence>
<dbReference type="InterPro" id="IPR003489">
    <property type="entry name" value="RHF/RaiA"/>
</dbReference>
<dbReference type="CDD" id="cd00552">
    <property type="entry name" value="RaiA"/>
    <property type="match status" value="1"/>
</dbReference>
<dbReference type="PANTHER" id="PTHR33231">
    <property type="entry name" value="30S RIBOSOMAL PROTEIN"/>
    <property type="match status" value="1"/>
</dbReference>
<evidence type="ECO:0000259" key="3">
    <source>
        <dbReference type="Pfam" id="PF16321"/>
    </source>
</evidence>
<dbReference type="Proteomes" id="UP000199068">
    <property type="component" value="Unassembled WGS sequence"/>
</dbReference>
<name>A0A1G9SBH1_9FIRM</name>
<dbReference type="Gene3D" id="3.30.505.50">
    <property type="entry name" value="Sigma 54 modulation/S30EA ribosomal protein, C-terminal domain"/>
    <property type="match status" value="1"/>
</dbReference>
<dbReference type="STRING" id="1121325.SAMN04515677_10932"/>
<dbReference type="InterPro" id="IPR034694">
    <property type="entry name" value="HPF_long/plastid"/>
</dbReference>
<comment type="subunit">
    <text evidence="2">Interacts with 100S ribosomes.</text>
</comment>
<dbReference type="InterPro" id="IPR036567">
    <property type="entry name" value="RHF-like"/>
</dbReference>
<keyword evidence="1 2" id="KW-0810">Translation regulation</keyword>
<dbReference type="Pfam" id="PF02482">
    <property type="entry name" value="Ribosomal_S30AE"/>
    <property type="match status" value="1"/>
</dbReference>
<dbReference type="Gene3D" id="3.30.160.100">
    <property type="entry name" value="Ribosome hibernation promotion factor-like"/>
    <property type="match status" value="1"/>
</dbReference>